<evidence type="ECO:0000313" key="4">
    <source>
        <dbReference type="EMBL" id="RGM75395.1"/>
    </source>
</evidence>
<dbReference type="PROSITE" id="PS50801">
    <property type="entry name" value="STAS"/>
    <property type="match status" value="1"/>
</dbReference>
<accession>A0A3E4YKY8</accession>
<dbReference type="EMBL" id="QSTP01000001">
    <property type="protein sequence ID" value="RGM75395.1"/>
    <property type="molecule type" value="Genomic_DNA"/>
</dbReference>
<dbReference type="CDD" id="cd07043">
    <property type="entry name" value="STAS_anti-anti-sigma_factors"/>
    <property type="match status" value="1"/>
</dbReference>
<dbReference type="InterPro" id="IPR036513">
    <property type="entry name" value="STAS_dom_sf"/>
</dbReference>
<dbReference type="SUPFAM" id="SSF52091">
    <property type="entry name" value="SpoIIaa-like"/>
    <property type="match status" value="1"/>
</dbReference>
<comment type="caution">
    <text evidence="4">The sequence shown here is derived from an EMBL/GenBank/DDBJ whole genome shotgun (WGS) entry which is preliminary data.</text>
</comment>
<proteinExistence type="inferred from homology"/>
<protein>
    <recommendedName>
        <fullName evidence="2">Anti-sigma factor antagonist</fullName>
    </recommendedName>
</protein>
<comment type="similarity">
    <text evidence="1 2">Belongs to the anti-sigma-factor antagonist family.</text>
</comment>
<dbReference type="Pfam" id="PF01740">
    <property type="entry name" value="STAS"/>
    <property type="match status" value="1"/>
</dbReference>
<name>A0A3E4YKY8_9FIRM</name>
<dbReference type="Gene3D" id="3.30.750.24">
    <property type="entry name" value="STAS domain"/>
    <property type="match status" value="1"/>
</dbReference>
<dbReference type="Proteomes" id="UP000260758">
    <property type="component" value="Unassembled WGS sequence"/>
</dbReference>
<sequence length="141" mass="15649">MLSLKSLRGDKDEAPNVEATKFVVQNEETSDVICGIKNETIKDGIALISLSGDIDATTAPIITTRIKEILGSENLTKLTFNLADVRYLSSAGLRSFVEVQNICLEKNIDFKSIELSEKVYRLFKVTGFGSMLKLEMNENLE</sequence>
<dbReference type="PANTHER" id="PTHR33495">
    <property type="entry name" value="ANTI-SIGMA FACTOR ANTAGONIST TM_1081-RELATED-RELATED"/>
    <property type="match status" value="1"/>
</dbReference>
<evidence type="ECO:0000313" key="5">
    <source>
        <dbReference type="Proteomes" id="UP000260758"/>
    </source>
</evidence>
<evidence type="ECO:0000256" key="1">
    <source>
        <dbReference type="ARBA" id="ARBA00009013"/>
    </source>
</evidence>
<dbReference type="NCBIfam" id="TIGR00377">
    <property type="entry name" value="ant_ant_sig"/>
    <property type="match status" value="1"/>
</dbReference>
<feature type="domain" description="STAS" evidence="3">
    <location>
        <begin position="43"/>
        <end position="141"/>
    </location>
</feature>
<dbReference type="GO" id="GO:0043856">
    <property type="term" value="F:anti-sigma factor antagonist activity"/>
    <property type="evidence" value="ECO:0007669"/>
    <property type="project" value="InterPro"/>
</dbReference>
<organism evidence="4 5">
    <name type="scientific">Agathobacter rectalis</name>
    <dbReference type="NCBI Taxonomy" id="39491"/>
    <lineage>
        <taxon>Bacteria</taxon>
        <taxon>Bacillati</taxon>
        <taxon>Bacillota</taxon>
        <taxon>Clostridia</taxon>
        <taxon>Lachnospirales</taxon>
        <taxon>Lachnospiraceae</taxon>
        <taxon>Agathobacter</taxon>
    </lineage>
</organism>
<evidence type="ECO:0000259" key="3">
    <source>
        <dbReference type="PROSITE" id="PS50801"/>
    </source>
</evidence>
<dbReference type="AlphaFoldDB" id="A0A3E4YKY8"/>
<dbReference type="InterPro" id="IPR002645">
    <property type="entry name" value="STAS_dom"/>
</dbReference>
<reference evidence="4 5" key="1">
    <citation type="submission" date="2018-08" db="EMBL/GenBank/DDBJ databases">
        <title>A genome reference for cultivated species of the human gut microbiota.</title>
        <authorList>
            <person name="Zou Y."/>
            <person name="Xue W."/>
            <person name="Luo G."/>
        </authorList>
    </citation>
    <scope>NUCLEOTIDE SEQUENCE [LARGE SCALE GENOMIC DNA]</scope>
    <source>
        <strain evidence="4 5">OM07-13</strain>
    </source>
</reference>
<dbReference type="RefSeq" id="WP_117718153.1">
    <property type="nucleotide sequence ID" value="NZ_QSTP01000001.1"/>
</dbReference>
<evidence type="ECO:0000256" key="2">
    <source>
        <dbReference type="RuleBase" id="RU003749"/>
    </source>
</evidence>
<gene>
    <name evidence="4" type="ORF">DXB99_02420</name>
</gene>
<dbReference type="InterPro" id="IPR003658">
    <property type="entry name" value="Anti-sigma_ant"/>
</dbReference>